<proteinExistence type="predicted"/>
<feature type="coiled-coil region" evidence="1">
    <location>
        <begin position="18"/>
        <end position="66"/>
    </location>
</feature>
<name>A0A0G4IR64_PLABS</name>
<gene>
    <name evidence="3" type="ORF">PBRA_005869</name>
</gene>
<reference evidence="3 4" key="1">
    <citation type="submission" date="2015-02" db="EMBL/GenBank/DDBJ databases">
        <authorList>
            <person name="Chooi Y.-H."/>
        </authorList>
    </citation>
    <scope>NUCLEOTIDE SEQUENCE [LARGE SCALE GENOMIC DNA]</scope>
    <source>
        <strain evidence="3">E3</strain>
    </source>
</reference>
<keyword evidence="1" id="KW-0175">Coiled coil</keyword>
<dbReference type="AlphaFoldDB" id="A0A0G4IR64"/>
<organism evidence="3 4">
    <name type="scientific">Plasmodiophora brassicae</name>
    <name type="common">Clubroot disease agent</name>
    <dbReference type="NCBI Taxonomy" id="37360"/>
    <lineage>
        <taxon>Eukaryota</taxon>
        <taxon>Sar</taxon>
        <taxon>Rhizaria</taxon>
        <taxon>Endomyxa</taxon>
        <taxon>Phytomyxea</taxon>
        <taxon>Plasmodiophorida</taxon>
        <taxon>Plasmodiophoridae</taxon>
        <taxon>Plasmodiophora</taxon>
    </lineage>
</organism>
<dbReference type="Proteomes" id="UP000039324">
    <property type="component" value="Unassembled WGS sequence"/>
</dbReference>
<protein>
    <submittedName>
        <fullName evidence="3">Uncharacterized protein</fullName>
    </submittedName>
</protein>
<dbReference type="EMBL" id="CDSF01000080">
    <property type="protein sequence ID" value="CEO97755.1"/>
    <property type="molecule type" value="Genomic_DNA"/>
</dbReference>
<feature type="region of interest" description="Disordered" evidence="2">
    <location>
        <begin position="148"/>
        <end position="167"/>
    </location>
</feature>
<keyword evidence="4" id="KW-1185">Reference proteome</keyword>
<evidence type="ECO:0000256" key="1">
    <source>
        <dbReference type="SAM" id="Coils"/>
    </source>
</evidence>
<dbReference type="Gene3D" id="1.10.287.1490">
    <property type="match status" value="1"/>
</dbReference>
<sequence>MAVDAVDATCAMPPADDADSIKARLALALDEMADLKQARDGLTDENAALRRERTELENRIKLERKGRSIAGYELQRSAVKCHSLDTERRYLSMVGDISSFDIDILETSLKNQSKSLAISEFECLQLERVLVEQTSGLREALALLDEERRTHEKQQEEAERESNTLKERLEAAEADREKYKSMLKLARATLVQGQSEEGRLKARVAELEQEVQSLLANLENAERRVPDSEELDELQKLLDDVRQENNDMRLEIAAASGIIAENEKLKEKLRKQKTAQQAKLDTSTKHVEKAIEMCDQVTGTLTSRRGRRKSQVVTVDSDDADDAENDDDYDDNKPSGRKRRRQSVSVVGAFNAIYL</sequence>
<evidence type="ECO:0000256" key="2">
    <source>
        <dbReference type="SAM" id="MobiDB-lite"/>
    </source>
</evidence>
<evidence type="ECO:0000313" key="3">
    <source>
        <dbReference type="EMBL" id="CEO97755.1"/>
    </source>
</evidence>
<evidence type="ECO:0000313" key="4">
    <source>
        <dbReference type="Proteomes" id="UP000039324"/>
    </source>
</evidence>
<accession>A0A0G4IR64</accession>
<feature type="compositionally biased region" description="Acidic residues" evidence="2">
    <location>
        <begin position="316"/>
        <end position="330"/>
    </location>
</feature>
<feature type="region of interest" description="Disordered" evidence="2">
    <location>
        <begin position="304"/>
        <end position="342"/>
    </location>
</feature>